<name>A0A2R8BGG2_9RHOB</name>
<evidence type="ECO:0000256" key="1">
    <source>
        <dbReference type="SAM" id="MobiDB-lite"/>
    </source>
</evidence>
<dbReference type="InterPro" id="IPR027417">
    <property type="entry name" value="P-loop_NTPase"/>
</dbReference>
<dbReference type="EMBL" id="OMOR01000001">
    <property type="protein sequence ID" value="SPH22098.1"/>
    <property type="molecule type" value="Genomic_DNA"/>
</dbReference>
<evidence type="ECO:0000313" key="2">
    <source>
        <dbReference type="EMBL" id="SPH22098.1"/>
    </source>
</evidence>
<dbReference type="RefSeq" id="WP_245926051.1">
    <property type="nucleotide sequence ID" value="NZ_OMOR01000001.1"/>
</dbReference>
<reference evidence="2 3" key="1">
    <citation type="submission" date="2018-03" db="EMBL/GenBank/DDBJ databases">
        <authorList>
            <person name="Keele B.F."/>
        </authorList>
    </citation>
    <scope>NUCLEOTIDE SEQUENCE [LARGE SCALE GENOMIC DNA]</scope>
    <source>
        <strain evidence="2 3">CECT 8599</strain>
    </source>
</reference>
<dbReference type="AlphaFoldDB" id="A0A2R8BGG2"/>
<feature type="region of interest" description="Disordered" evidence="1">
    <location>
        <begin position="296"/>
        <end position="335"/>
    </location>
</feature>
<sequence>MNGAIPGKWPYGAAQQRAGRTMDVTLHLGVHRTGSTTFQSYLRRNAQGFRNKGVGFWGPRRTRKGLFAGVLPVPGVASGRDLQRRAKGRVQLQLERSARSGIQTLVVSDENLIGSVRDNLRQHMLYPAIGDRMARFAHAFDGRINEIVLNVRSHDHYWASAASYGVCRGHALPTERALQAISESTRTWRDVIVDLSCAVPDAAIWVLPFEEFAGRPDAMFRASTGIDAPRDTAHEWLNRAPTVANLRDTLLERGIVPHFPQNDTERWQPFDDDQRAALREAYADDLHWLMAGADGTATLTEDPGRKRAGPIPSAGSQTRGHDRHDQQERNLAQSG</sequence>
<evidence type="ECO:0000313" key="3">
    <source>
        <dbReference type="Proteomes" id="UP000244880"/>
    </source>
</evidence>
<gene>
    <name evidence="2" type="ORF">ASD8599_02843</name>
</gene>
<evidence type="ECO:0008006" key="4">
    <source>
        <dbReference type="Google" id="ProtNLM"/>
    </source>
</evidence>
<dbReference type="SUPFAM" id="SSF52540">
    <property type="entry name" value="P-loop containing nucleoside triphosphate hydrolases"/>
    <property type="match status" value="1"/>
</dbReference>
<protein>
    <recommendedName>
        <fullName evidence="4">Sulfotransferase domain-containing protein</fullName>
    </recommendedName>
</protein>
<accession>A0A2R8BGG2</accession>
<dbReference type="Proteomes" id="UP000244880">
    <property type="component" value="Unassembled WGS sequence"/>
</dbReference>
<proteinExistence type="predicted"/>
<feature type="compositionally biased region" description="Basic and acidic residues" evidence="1">
    <location>
        <begin position="319"/>
        <end position="328"/>
    </location>
</feature>
<organism evidence="2 3">
    <name type="scientific">Ascidiaceihabitans donghaensis</name>
    <dbReference type="NCBI Taxonomy" id="1510460"/>
    <lineage>
        <taxon>Bacteria</taxon>
        <taxon>Pseudomonadati</taxon>
        <taxon>Pseudomonadota</taxon>
        <taxon>Alphaproteobacteria</taxon>
        <taxon>Rhodobacterales</taxon>
        <taxon>Paracoccaceae</taxon>
        <taxon>Ascidiaceihabitans</taxon>
    </lineage>
</organism>
<keyword evidence="3" id="KW-1185">Reference proteome</keyword>